<evidence type="ECO:0000259" key="1">
    <source>
        <dbReference type="Pfam" id="PF18726"/>
    </source>
</evidence>
<accession>A0ABU2J9J9</accession>
<gene>
    <name evidence="2" type="ORF">RM423_07940</name>
</gene>
<feature type="domain" description="SAV-6107-like HEPN" evidence="1">
    <location>
        <begin position="27"/>
        <end position="121"/>
    </location>
</feature>
<evidence type="ECO:0000313" key="2">
    <source>
        <dbReference type="EMBL" id="MDT0261324.1"/>
    </source>
</evidence>
<keyword evidence="3" id="KW-1185">Reference proteome</keyword>
<dbReference type="Proteomes" id="UP001183176">
    <property type="component" value="Unassembled WGS sequence"/>
</dbReference>
<dbReference type="RefSeq" id="WP_311422480.1">
    <property type="nucleotide sequence ID" value="NZ_JAVREH010000007.1"/>
</dbReference>
<protein>
    <submittedName>
        <fullName evidence="2">SAV_6107 family HEPN domain-containing protein</fullName>
    </submittedName>
</protein>
<dbReference type="Pfam" id="PF18726">
    <property type="entry name" value="HEPN_SAV_6107"/>
    <property type="match status" value="1"/>
</dbReference>
<name>A0ABU2J9J9_9ACTN</name>
<sequence>MTSPVPGSVVALISQAKSTWDQAVLEPVAAEKYRSAHLAALRAAAAVLALRARPAAAARRRPTSAWVLLDGVAPELAEWSAYFADSANRRAVIEAGSVTVVSDREADDLLRAAGEFIAIVERMVGLLSLGVAS</sequence>
<dbReference type="EMBL" id="JAVREH010000007">
    <property type="protein sequence ID" value="MDT0261324.1"/>
    <property type="molecule type" value="Genomic_DNA"/>
</dbReference>
<comment type="caution">
    <text evidence="2">The sequence shown here is derived from an EMBL/GenBank/DDBJ whole genome shotgun (WGS) entry which is preliminary data.</text>
</comment>
<organism evidence="2 3">
    <name type="scientific">Jatrophihabitans lederbergiae</name>
    <dbReference type="NCBI Taxonomy" id="3075547"/>
    <lineage>
        <taxon>Bacteria</taxon>
        <taxon>Bacillati</taxon>
        <taxon>Actinomycetota</taxon>
        <taxon>Actinomycetes</taxon>
        <taxon>Jatrophihabitantales</taxon>
        <taxon>Jatrophihabitantaceae</taxon>
        <taxon>Jatrophihabitans</taxon>
    </lineage>
</organism>
<proteinExistence type="predicted"/>
<dbReference type="InterPro" id="IPR040891">
    <property type="entry name" value="HEPN_SAV_6107"/>
</dbReference>
<reference evidence="3" key="1">
    <citation type="submission" date="2023-07" db="EMBL/GenBank/DDBJ databases">
        <title>30 novel species of actinomycetes from the DSMZ collection.</title>
        <authorList>
            <person name="Nouioui I."/>
        </authorList>
    </citation>
    <scope>NUCLEOTIDE SEQUENCE [LARGE SCALE GENOMIC DNA]</scope>
    <source>
        <strain evidence="3">DSM 44399</strain>
    </source>
</reference>
<evidence type="ECO:0000313" key="3">
    <source>
        <dbReference type="Proteomes" id="UP001183176"/>
    </source>
</evidence>